<accession>A0A5B8J9M3</accession>
<dbReference type="KEGG" id="lit:FPZ52_14620"/>
<dbReference type="SUPFAM" id="SSF144059">
    <property type="entry name" value="ImpE-like"/>
    <property type="match status" value="1"/>
</dbReference>
<dbReference type="EMBL" id="CP042263">
    <property type="protein sequence ID" value="QDY70930.1"/>
    <property type="molecule type" value="Genomic_DNA"/>
</dbReference>
<proteinExistence type="predicted"/>
<evidence type="ECO:0000313" key="2">
    <source>
        <dbReference type="Proteomes" id="UP000318483"/>
    </source>
</evidence>
<name>A0A5B8J9M3_9RHOB</name>
<keyword evidence="1" id="KW-0614">Plasmid</keyword>
<gene>
    <name evidence="1" type="ORF">FPZ52_14620</name>
</gene>
<dbReference type="OrthoDB" id="5416084at2"/>
<dbReference type="Pfam" id="PF14559">
    <property type="entry name" value="TPR_19"/>
    <property type="match status" value="1"/>
</dbReference>
<dbReference type="RefSeq" id="WP_146366346.1">
    <property type="nucleotide sequence ID" value="NZ_CP042263.1"/>
</dbReference>
<sequence>MEAEALIRNGDPQGALASLQDEVRANPQDAKLRVFLFQLLCVLGDWKRAINQLKLCAELDPSATPMAQTYREAIICEVYREKVFSGEKEPLIFGKPKEWLAYLVQANSLSGRGEHATAADMRGKAFDQAPTTSGTLNGQPFDWIADADMRLGPVLEAIINGKYYWLPFDAIGSLTFEAPGDLRDFVWMPATLGFPNGGDAVALIPTRYPGTTDRDNSAEMLSRATNWEEAATDTFFGFGQRLLTTNALEIGLCDLRELKTEYAAEGQGDG</sequence>
<dbReference type="Proteomes" id="UP000318483">
    <property type="component" value="Plasmid unnamed2"/>
</dbReference>
<dbReference type="PIRSF" id="PIRSF029288">
    <property type="entry name" value="SciE_ImpE"/>
    <property type="match status" value="1"/>
</dbReference>
<organism evidence="1 2">
    <name type="scientific">Qingshengfaniella alkalisoli</name>
    <dbReference type="NCBI Taxonomy" id="2599296"/>
    <lineage>
        <taxon>Bacteria</taxon>
        <taxon>Pseudomonadati</taxon>
        <taxon>Pseudomonadota</taxon>
        <taxon>Alphaproteobacteria</taxon>
        <taxon>Rhodobacterales</taxon>
        <taxon>Paracoccaceae</taxon>
        <taxon>Qingshengfaniella</taxon>
    </lineage>
</organism>
<dbReference type="Pfam" id="PF07024">
    <property type="entry name" value="ImpE"/>
    <property type="match status" value="1"/>
</dbReference>
<geneLocation type="plasmid" evidence="1 2">
    <name>unnamed2</name>
</geneLocation>
<dbReference type="InterPro" id="IPR009211">
    <property type="entry name" value="TagJ"/>
</dbReference>
<dbReference type="AlphaFoldDB" id="A0A5B8J9M3"/>
<keyword evidence="2" id="KW-1185">Reference proteome</keyword>
<dbReference type="InterPro" id="IPR011990">
    <property type="entry name" value="TPR-like_helical_dom_sf"/>
</dbReference>
<dbReference type="Gene3D" id="1.25.40.10">
    <property type="entry name" value="Tetratricopeptide repeat domain"/>
    <property type="match status" value="1"/>
</dbReference>
<protein>
    <submittedName>
        <fullName evidence="1">Virulence protein SciE type</fullName>
    </submittedName>
</protein>
<evidence type="ECO:0000313" key="1">
    <source>
        <dbReference type="EMBL" id="QDY70930.1"/>
    </source>
</evidence>
<reference evidence="1 2" key="1">
    <citation type="submission" date="2019-07" db="EMBL/GenBank/DDBJ databases">
        <title>Litoreibacter alkalisoli sp. nov., isolated from saline-alkaline soil.</title>
        <authorList>
            <person name="Wang S."/>
            <person name="Xu L."/>
            <person name="Xing Y.-T."/>
            <person name="Sun J.-Q."/>
        </authorList>
    </citation>
    <scope>NUCLEOTIDE SEQUENCE [LARGE SCALE GENOMIC DNA]</scope>
    <source>
        <strain evidence="1 2">LN3S51</strain>
        <plasmid evidence="1 2">unnamed2</plasmid>
    </source>
</reference>